<dbReference type="GO" id="GO:0046872">
    <property type="term" value="F:metal ion binding"/>
    <property type="evidence" value="ECO:0007669"/>
    <property type="project" value="UniProtKB-KW"/>
</dbReference>
<dbReference type="CDD" id="cd11317">
    <property type="entry name" value="AmyAc_bac_euk_AmyA"/>
    <property type="match status" value="1"/>
</dbReference>
<evidence type="ECO:0000256" key="13">
    <source>
        <dbReference type="SAM" id="MobiDB-lite"/>
    </source>
</evidence>
<dbReference type="PROSITE" id="PS51166">
    <property type="entry name" value="CBM20"/>
    <property type="match status" value="1"/>
</dbReference>
<organism evidence="15 16">
    <name type="scientific">Tricholomella constricta</name>
    <dbReference type="NCBI Taxonomy" id="117010"/>
    <lineage>
        <taxon>Eukaryota</taxon>
        <taxon>Fungi</taxon>
        <taxon>Dikarya</taxon>
        <taxon>Basidiomycota</taxon>
        <taxon>Agaricomycotina</taxon>
        <taxon>Agaricomycetes</taxon>
        <taxon>Agaricomycetidae</taxon>
        <taxon>Agaricales</taxon>
        <taxon>Tricholomatineae</taxon>
        <taxon>Lyophyllaceae</taxon>
        <taxon>Tricholomella</taxon>
    </lineage>
</organism>
<dbReference type="InterPro" id="IPR017853">
    <property type="entry name" value="GH"/>
</dbReference>
<proteinExistence type="inferred from homology"/>
<evidence type="ECO:0000256" key="5">
    <source>
        <dbReference type="ARBA" id="ARBA00022723"/>
    </source>
</evidence>
<keyword evidence="5" id="KW-0479">Metal-binding</keyword>
<evidence type="ECO:0000256" key="1">
    <source>
        <dbReference type="ARBA" id="ARBA00000548"/>
    </source>
</evidence>
<comment type="cofactor">
    <cofactor evidence="2">
        <name>Ca(2+)</name>
        <dbReference type="ChEBI" id="CHEBI:29108"/>
    </cofactor>
</comment>
<dbReference type="OrthoDB" id="550577at2759"/>
<evidence type="ECO:0000256" key="8">
    <source>
        <dbReference type="ARBA" id="ARBA00023277"/>
    </source>
</evidence>
<dbReference type="AlphaFoldDB" id="A0A8H5H5X1"/>
<evidence type="ECO:0000259" key="14">
    <source>
        <dbReference type="PROSITE" id="PS51166"/>
    </source>
</evidence>
<dbReference type="InterPro" id="IPR006046">
    <property type="entry name" value="Alpha_amylase"/>
</dbReference>
<evidence type="ECO:0000256" key="7">
    <source>
        <dbReference type="ARBA" id="ARBA00022837"/>
    </source>
</evidence>
<evidence type="ECO:0000256" key="11">
    <source>
        <dbReference type="RuleBase" id="RU003615"/>
    </source>
</evidence>
<evidence type="ECO:0000256" key="10">
    <source>
        <dbReference type="ARBA" id="ARBA00023326"/>
    </source>
</evidence>
<dbReference type="Gene3D" id="2.60.40.10">
    <property type="entry name" value="Immunoglobulins"/>
    <property type="match status" value="1"/>
</dbReference>
<dbReference type="InterPro" id="IPR013784">
    <property type="entry name" value="Carb-bd-like_fold"/>
</dbReference>
<dbReference type="InterPro" id="IPR013783">
    <property type="entry name" value="Ig-like_fold"/>
</dbReference>
<dbReference type="InterPro" id="IPR006048">
    <property type="entry name" value="A-amylase/branching_C"/>
</dbReference>
<evidence type="ECO:0000256" key="9">
    <source>
        <dbReference type="ARBA" id="ARBA00023295"/>
    </source>
</evidence>
<comment type="caution">
    <text evidence="15">The sequence shown here is derived from an EMBL/GenBank/DDBJ whole genome shotgun (WGS) entry which is preliminary data.</text>
</comment>
<evidence type="ECO:0000256" key="2">
    <source>
        <dbReference type="ARBA" id="ARBA00001913"/>
    </source>
</evidence>
<accession>A0A8H5H5X1</accession>
<feature type="domain" description="CBM20" evidence="14">
    <location>
        <begin position="534"/>
        <end position="634"/>
    </location>
</feature>
<dbReference type="Pfam" id="PF00128">
    <property type="entry name" value="Alpha-amylase"/>
    <property type="match status" value="1"/>
</dbReference>
<dbReference type="PRINTS" id="PR00110">
    <property type="entry name" value="ALPHAAMYLASE"/>
</dbReference>
<dbReference type="InterPro" id="IPR013780">
    <property type="entry name" value="Glyco_hydro_b"/>
</dbReference>
<comment type="catalytic activity">
    <reaction evidence="1 12">
        <text>Endohydrolysis of (1-&gt;4)-alpha-D-glucosidic linkages in polysaccharides containing three or more (1-&gt;4)-alpha-linked D-glucose units.</text>
        <dbReference type="EC" id="3.2.1.1"/>
    </reaction>
</comment>
<dbReference type="EMBL" id="JAACJP010000026">
    <property type="protein sequence ID" value="KAF5376995.1"/>
    <property type="molecule type" value="Genomic_DNA"/>
</dbReference>
<dbReference type="Pfam" id="PF02806">
    <property type="entry name" value="Alpha-amylase_C"/>
    <property type="match status" value="1"/>
</dbReference>
<dbReference type="SUPFAM" id="SSF51445">
    <property type="entry name" value="(Trans)glycosidases"/>
    <property type="match status" value="1"/>
</dbReference>
<gene>
    <name evidence="15" type="ORF">D9615_007302</name>
</gene>
<dbReference type="InterPro" id="IPR031319">
    <property type="entry name" value="A-amylase_C"/>
</dbReference>
<dbReference type="SUPFAM" id="SSF49452">
    <property type="entry name" value="Starch-binding domain-like"/>
    <property type="match status" value="1"/>
</dbReference>
<evidence type="ECO:0000313" key="16">
    <source>
        <dbReference type="Proteomes" id="UP000565441"/>
    </source>
</evidence>
<sequence length="634" mass="67789">MTPCIGRKQQQTSIRSRTASSKLYKHARIHDYRTTHSENSIRYRMKLFASFASLIALSWSYTASAGPDFGNATNDSSNSRTRSGSKSVIIQMFGWTWDSVASECTDFIGPAGYGFVQVSPPAEHIQGSQWWTDYQPVSYTLTSKRGNRDQFQNMISACQSAGVKVIADTLFNHMAGIESGTGIGGSSFSHYNYPGIFQVQNFHHCGLTYGNEIVNYSDRAQVQTCELVKLADLATDTEYVRGRLAQYANDLISLGIDGLRIDAAKHIAAEDIGNILNRLSTRPYITQEVIWGPGEPIQPSEYTGNGDVQEFRYTTAIKDAFLGVDGGISNLQYLDGRGWVPGHQANVFVANHDTERNGGSLNFHSPSNTYIIAHVFSLAHPYGTPTVLSSFSFSDHDAGPPSGGSGSCSTARMNGGWLCQHRFVAISGMVGFRNNVGSAGITNWVAPQSQRIAFGRGSAGYVAINNVDSAWTTTFFTSLPSGIYCDVIGGKPSSGSCTGAAYTVFEGSFTATVAARSAIAIHTGALGSGGGGGEPGNGSVAVTFAETATTVFGENIFLVGSVSQLGSWAPASALALSAASYPIWTVTVSLPANSVFEYKFIRKAEDGTVSWESDPNRQATISASGSQTLTSSWK</sequence>
<dbReference type="Proteomes" id="UP000565441">
    <property type="component" value="Unassembled WGS sequence"/>
</dbReference>
<comment type="similarity">
    <text evidence="3 11">Belongs to the glycosyl hydrolase 13 family.</text>
</comment>
<dbReference type="Gene3D" id="2.60.40.1180">
    <property type="entry name" value="Golgi alpha-mannosidase II"/>
    <property type="match status" value="1"/>
</dbReference>
<dbReference type="InterPro" id="IPR006047">
    <property type="entry name" value="GH13_cat_dom"/>
</dbReference>
<evidence type="ECO:0000256" key="4">
    <source>
        <dbReference type="ARBA" id="ARBA00012595"/>
    </source>
</evidence>
<reference evidence="15 16" key="1">
    <citation type="journal article" date="2020" name="ISME J.">
        <title>Uncovering the hidden diversity of litter-decomposition mechanisms in mushroom-forming fungi.</title>
        <authorList>
            <person name="Floudas D."/>
            <person name="Bentzer J."/>
            <person name="Ahren D."/>
            <person name="Johansson T."/>
            <person name="Persson P."/>
            <person name="Tunlid A."/>
        </authorList>
    </citation>
    <scope>NUCLEOTIDE SEQUENCE [LARGE SCALE GENOMIC DNA]</scope>
    <source>
        <strain evidence="15 16">CBS 661.87</strain>
    </source>
</reference>
<dbReference type="Pfam" id="PF00686">
    <property type="entry name" value="CBM_20"/>
    <property type="match status" value="1"/>
</dbReference>
<dbReference type="EC" id="3.2.1.1" evidence="4 12"/>
<name>A0A8H5H5X1_9AGAR</name>
<evidence type="ECO:0000256" key="12">
    <source>
        <dbReference type="RuleBase" id="RU361134"/>
    </source>
</evidence>
<dbReference type="SUPFAM" id="SSF51011">
    <property type="entry name" value="Glycosyl hydrolase domain"/>
    <property type="match status" value="1"/>
</dbReference>
<dbReference type="GO" id="GO:2001070">
    <property type="term" value="F:starch binding"/>
    <property type="evidence" value="ECO:0007669"/>
    <property type="project" value="InterPro"/>
</dbReference>
<dbReference type="SMART" id="SM00642">
    <property type="entry name" value="Aamy"/>
    <property type="match status" value="1"/>
</dbReference>
<dbReference type="FunFam" id="2.60.40.10:FF:000552">
    <property type="entry name" value="Related to glucoamylase"/>
    <property type="match status" value="1"/>
</dbReference>
<dbReference type="SMART" id="SM01065">
    <property type="entry name" value="CBM_2"/>
    <property type="match status" value="1"/>
</dbReference>
<dbReference type="GO" id="GO:0004556">
    <property type="term" value="F:alpha-amylase activity"/>
    <property type="evidence" value="ECO:0007669"/>
    <property type="project" value="UniProtKB-UniRule"/>
</dbReference>
<protein>
    <recommendedName>
        <fullName evidence="4 12">Alpha-amylase</fullName>
        <ecNumber evidence="4 12">3.2.1.1</ecNumber>
    </recommendedName>
</protein>
<dbReference type="PANTHER" id="PTHR43447">
    <property type="entry name" value="ALPHA-AMYLASE"/>
    <property type="match status" value="1"/>
</dbReference>
<keyword evidence="10" id="KW-0624">Polysaccharide degradation</keyword>
<evidence type="ECO:0000256" key="3">
    <source>
        <dbReference type="ARBA" id="ARBA00008061"/>
    </source>
</evidence>
<evidence type="ECO:0000313" key="15">
    <source>
        <dbReference type="EMBL" id="KAF5376995.1"/>
    </source>
</evidence>
<keyword evidence="16" id="KW-1185">Reference proteome</keyword>
<evidence type="ECO:0000256" key="6">
    <source>
        <dbReference type="ARBA" id="ARBA00022801"/>
    </source>
</evidence>
<keyword evidence="9 12" id="KW-0326">Glycosidase</keyword>
<dbReference type="GO" id="GO:0000272">
    <property type="term" value="P:polysaccharide catabolic process"/>
    <property type="evidence" value="ECO:0007669"/>
    <property type="project" value="UniProtKB-KW"/>
</dbReference>
<keyword evidence="6 12" id="KW-0378">Hydrolase</keyword>
<keyword evidence="8 12" id="KW-0119">Carbohydrate metabolism</keyword>
<dbReference type="SMART" id="SM00632">
    <property type="entry name" value="Aamy_C"/>
    <property type="match status" value="1"/>
</dbReference>
<dbReference type="Gene3D" id="3.20.20.80">
    <property type="entry name" value="Glycosidases"/>
    <property type="match status" value="1"/>
</dbReference>
<feature type="region of interest" description="Disordered" evidence="13">
    <location>
        <begin position="611"/>
        <end position="634"/>
    </location>
</feature>
<dbReference type="InterPro" id="IPR002044">
    <property type="entry name" value="CBM20"/>
</dbReference>
<keyword evidence="7" id="KW-0106">Calcium</keyword>